<sequence>MGNSLHYVNIKNKRDLRLFLWYLSARDIAILINTLASVKSTYSEDDIFGNNVEIASGAINQALLLIKDKAVKGIYSASFNFFKSLQLPSSEFSWIKKSPDACYFSWLYIKTMVHDLNGELQLIPEIVGKIRNADYIYVGHDFLYKRLLINPYPVDNKERIVAIEDFFDRAPTTLRHKLNLMHRIRKQWNDLYYLSANFPLSPKEKKKCEWAWEYIQKDRSKMRGKRKNPDGTYSDYLNAPSATDSIILSALRPSGAYEKYMAVKFSYIFKFVKDDLFIQRFKKAWELHKYRLSAASKKNKSSRRCGTDNKEVVATPMPTVSKPESYKDFSSERSTREFNTGLSQPLHIAHNTEVVLEPREAYQNNKDENIEVMKPTHSGSNQKGINPPGTVIKYLQSSSLKSTLPYQLISMASDGLDAIAKTASKIKEKKNIK</sequence>
<comment type="caution">
    <text evidence="1">The sequence shown here is derived from an EMBL/GenBank/DDBJ whole genome shotgun (WGS) entry which is preliminary data.</text>
</comment>
<gene>
    <name evidence="1" type="ORF">M989_00229</name>
</gene>
<dbReference type="RefSeq" id="WP_038859443.1">
    <property type="nucleotide sequence ID" value="NZ_LXEU01000005.1"/>
</dbReference>
<reference evidence="1 2" key="1">
    <citation type="submission" date="2016-04" db="EMBL/GenBank/DDBJ databases">
        <title>ATOL: Assembling a taxonomically balanced genome-scale reconstruction of the evolutionary history of the Enterobacteriaceae.</title>
        <authorList>
            <person name="Plunkett G.III."/>
            <person name="Neeno-Eckwall E.C."/>
            <person name="Glasner J.D."/>
            <person name="Perna N.T."/>
        </authorList>
    </citation>
    <scope>NUCLEOTIDE SEQUENCE [LARGE SCALE GENOMIC DNA]</scope>
    <source>
        <strain evidence="1 2">ATCC 51603</strain>
    </source>
</reference>
<keyword evidence="2" id="KW-1185">Reference proteome</keyword>
<name>A0A1B7K7R1_9ENTR</name>
<dbReference type="PATRIC" id="fig|1354264.4.peg.238"/>
<dbReference type="AlphaFoldDB" id="A0A1B7K7R1"/>
<protein>
    <submittedName>
        <fullName evidence="1">Uncharacterized protein</fullName>
    </submittedName>
</protein>
<accession>A0A1B7K7R1</accession>
<proteinExistence type="predicted"/>
<dbReference type="EMBL" id="LXEU01000005">
    <property type="protein sequence ID" value="OAT56185.1"/>
    <property type="molecule type" value="Genomic_DNA"/>
</dbReference>
<evidence type="ECO:0000313" key="1">
    <source>
        <dbReference type="EMBL" id="OAT56185.1"/>
    </source>
</evidence>
<evidence type="ECO:0000313" key="2">
    <source>
        <dbReference type="Proteomes" id="UP000078386"/>
    </source>
</evidence>
<organism evidence="1 2">
    <name type="scientific">Kluyvera georgiana ATCC 51603</name>
    <dbReference type="NCBI Taxonomy" id="1354264"/>
    <lineage>
        <taxon>Bacteria</taxon>
        <taxon>Pseudomonadati</taxon>
        <taxon>Pseudomonadota</taxon>
        <taxon>Gammaproteobacteria</taxon>
        <taxon>Enterobacterales</taxon>
        <taxon>Enterobacteriaceae</taxon>
        <taxon>Kluyvera</taxon>
    </lineage>
</organism>
<dbReference type="Proteomes" id="UP000078386">
    <property type="component" value="Unassembled WGS sequence"/>
</dbReference>